<dbReference type="Proteomes" id="UP000198964">
    <property type="component" value="Unassembled WGS sequence"/>
</dbReference>
<dbReference type="AlphaFoldDB" id="A0A1I2BMZ5"/>
<dbReference type="InterPro" id="IPR035986">
    <property type="entry name" value="PKD_dom_sf"/>
</dbReference>
<protein>
    <submittedName>
        <fullName evidence="3">PKD domain-containing protein</fullName>
    </submittedName>
</protein>
<evidence type="ECO:0000256" key="1">
    <source>
        <dbReference type="SAM" id="SignalP"/>
    </source>
</evidence>
<gene>
    <name evidence="3" type="ORF">SAMN05216283_101463</name>
</gene>
<keyword evidence="4" id="KW-1185">Reference proteome</keyword>
<sequence length="311" mass="33799">MKKIGYLFFTMFAMTLLLASCSEDDPQAPVVELFAEVDENDSYTVNFTTQSEHASSFSWNFGDGESGSGATISHTYTQSGEYTVTLTASGEGGDVSKTKAVTIVASMEELLTGGAAASNGKTWVMSKTASNSDGAFSFTNTPYLPAPDDVLTQFGIGTEYDNEFTFYHDGSYKIDAKNSNVLASAIHAYVNGTLVGDPIWDLGLAVESYTVPQNATFTMNEGDLTVTARQENPSSGTVSDIEDITFEGVTWIEFSQEAYFGILTYDTKIIIRDITADRMTVSLLVSTLSPEAYPEDFMKPSIMYTLSFDKK</sequence>
<dbReference type="CDD" id="cd00146">
    <property type="entry name" value="PKD"/>
    <property type="match status" value="1"/>
</dbReference>
<evidence type="ECO:0000313" key="3">
    <source>
        <dbReference type="EMBL" id="SFE57526.1"/>
    </source>
</evidence>
<dbReference type="InterPro" id="IPR013783">
    <property type="entry name" value="Ig-like_fold"/>
</dbReference>
<keyword evidence="1" id="KW-0732">Signal</keyword>
<dbReference type="PROSITE" id="PS50093">
    <property type="entry name" value="PKD"/>
    <property type="match status" value="1"/>
</dbReference>
<name>A0A1I2BMZ5_9BACT</name>
<reference evidence="3 4" key="1">
    <citation type="submission" date="2016-10" db="EMBL/GenBank/DDBJ databases">
        <authorList>
            <person name="de Groot N.N."/>
        </authorList>
    </citation>
    <scope>NUCLEOTIDE SEQUENCE [LARGE SCALE GENOMIC DNA]</scope>
    <source>
        <strain evidence="3 4">CGMCC 1.9156</strain>
    </source>
</reference>
<evidence type="ECO:0000313" key="4">
    <source>
        <dbReference type="Proteomes" id="UP000198964"/>
    </source>
</evidence>
<dbReference type="SUPFAM" id="SSF49299">
    <property type="entry name" value="PKD domain"/>
    <property type="match status" value="1"/>
</dbReference>
<feature type="signal peptide" evidence="1">
    <location>
        <begin position="1"/>
        <end position="19"/>
    </location>
</feature>
<dbReference type="RefSeq" id="WP_093918202.1">
    <property type="nucleotide sequence ID" value="NZ_FONW01000001.1"/>
</dbReference>
<dbReference type="Pfam" id="PF18911">
    <property type="entry name" value="PKD_4"/>
    <property type="match status" value="1"/>
</dbReference>
<dbReference type="SMART" id="SM00089">
    <property type="entry name" value="PKD"/>
    <property type="match status" value="1"/>
</dbReference>
<feature type="chain" id="PRO_5011750182" evidence="1">
    <location>
        <begin position="20"/>
        <end position="311"/>
    </location>
</feature>
<dbReference type="Gene3D" id="2.60.40.10">
    <property type="entry name" value="Immunoglobulins"/>
    <property type="match status" value="1"/>
</dbReference>
<dbReference type="InterPro" id="IPR022409">
    <property type="entry name" value="PKD/Chitinase_dom"/>
</dbReference>
<dbReference type="EMBL" id="FONW01000001">
    <property type="protein sequence ID" value="SFE57526.1"/>
    <property type="molecule type" value="Genomic_DNA"/>
</dbReference>
<evidence type="ECO:0000259" key="2">
    <source>
        <dbReference type="PROSITE" id="PS50093"/>
    </source>
</evidence>
<dbReference type="PROSITE" id="PS51257">
    <property type="entry name" value="PROKAR_LIPOPROTEIN"/>
    <property type="match status" value="1"/>
</dbReference>
<dbReference type="STRING" id="655355.SAMN05216283_101463"/>
<organism evidence="3 4">
    <name type="scientific">Sunxiuqinia elliptica</name>
    <dbReference type="NCBI Taxonomy" id="655355"/>
    <lineage>
        <taxon>Bacteria</taxon>
        <taxon>Pseudomonadati</taxon>
        <taxon>Bacteroidota</taxon>
        <taxon>Bacteroidia</taxon>
        <taxon>Marinilabiliales</taxon>
        <taxon>Prolixibacteraceae</taxon>
        <taxon>Sunxiuqinia</taxon>
    </lineage>
</organism>
<proteinExistence type="predicted"/>
<accession>A0A1I2BMZ5</accession>
<dbReference type="InterPro" id="IPR000601">
    <property type="entry name" value="PKD_dom"/>
</dbReference>
<feature type="domain" description="PKD" evidence="2">
    <location>
        <begin position="56"/>
        <end position="110"/>
    </location>
</feature>